<dbReference type="PANTHER" id="PTHR34501:SF9">
    <property type="entry name" value="MAJOR OUTER MEMBRANE PROTEIN P.IA"/>
    <property type="match status" value="1"/>
</dbReference>
<evidence type="ECO:0000256" key="4">
    <source>
        <dbReference type="ARBA" id="ARBA00022452"/>
    </source>
</evidence>
<evidence type="ECO:0000256" key="11">
    <source>
        <dbReference type="SAM" id="SignalP"/>
    </source>
</evidence>
<feature type="chain" id="PRO_5046244941" evidence="11">
    <location>
        <begin position="29"/>
        <end position="383"/>
    </location>
</feature>
<dbReference type="PANTHER" id="PTHR34501">
    <property type="entry name" value="PROTEIN YDDL-RELATED"/>
    <property type="match status" value="1"/>
</dbReference>
<evidence type="ECO:0000313" key="14">
    <source>
        <dbReference type="Proteomes" id="UP001606099"/>
    </source>
</evidence>
<keyword evidence="14" id="KW-1185">Reference proteome</keyword>
<dbReference type="EMBL" id="JBIGHZ010000004">
    <property type="protein sequence ID" value="MFG6448854.1"/>
    <property type="molecule type" value="Genomic_DNA"/>
</dbReference>
<proteinExistence type="predicted"/>
<dbReference type="InterPro" id="IPR050298">
    <property type="entry name" value="Gram-neg_bact_OMP"/>
</dbReference>
<dbReference type="PROSITE" id="PS51257">
    <property type="entry name" value="PROKAR_LIPOPROTEIN"/>
    <property type="match status" value="1"/>
</dbReference>
<keyword evidence="4" id="KW-1134">Transmembrane beta strand</keyword>
<evidence type="ECO:0000256" key="7">
    <source>
        <dbReference type="ARBA" id="ARBA00023065"/>
    </source>
</evidence>
<dbReference type="Gene3D" id="2.40.160.10">
    <property type="entry name" value="Porin"/>
    <property type="match status" value="1"/>
</dbReference>
<keyword evidence="9" id="KW-0472">Membrane</keyword>
<accession>A0ABW7FWZ6</accession>
<sequence>MRQQRSSFAPLSLIASCVGLLLCGSTQAQSVNLYGKVNLGVRQVTNANPSGAHVSQLSGTQDGGAFLGIKVSEDLGGGNGVEVILESNINPDTGTQQSADFFWNRNSQIALKGSWGRLSMGRHIPMAGAVGPLLFADPMRGTSLNNEMVWLGSYTGLRYNNMLQYQGTFDGVYVGALYTPGEQTNGDAYGRSMGASLGYQKPGMTVRGAYQTTEDGTGKKAKIFSVGGNVGVGAGFTLHGAYIDGKYDAGFVASRTFGGALHGSAIGMLMPLAAEMDLKAYIAGVSWTAGPWTARLGLHEAKTKGATWVSAVAGKGDGNQRLVYLFGQYALSPRTSLQAGVDINKWSGKYGKFWGSDLSAGTGATLNGHDGRTTTQLGVSHSF</sequence>
<keyword evidence="7" id="KW-0406">Ion transport</keyword>
<dbReference type="InterPro" id="IPR023614">
    <property type="entry name" value="Porin_dom_sf"/>
</dbReference>
<dbReference type="RefSeq" id="WP_394461487.1">
    <property type="nucleotide sequence ID" value="NZ_JBIGHZ010000004.1"/>
</dbReference>
<comment type="caution">
    <text evidence="13">The sequence shown here is derived from an EMBL/GenBank/DDBJ whole genome shotgun (WGS) entry which is preliminary data.</text>
</comment>
<evidence type="ECO:0000256" key="10">
    <source>
        <dbReference type="ARBA" id="ARBA00023237"/>
    </source>
</evidence>
<evidence type="ECO:0000256" key="2">
    <source>
        <dbReference type="ARBA" id="ARBA00011233"/>
    </source>
</evidence>
<keyword evidence="3" id="KW-0813">Transport</keyword>
<dbReference type="Pfam" id="PF13609">
    <property type="entry name" value="Porin_4"/>
    <property type="match status" value="1"/>
</dbReference>
<dbReference type="SUPFAM" id="SSF56935">
    <property type="entry name" value="Porins"/>
    <property type="match status" value="1"/>
</dbReference>
<comment type="subcellular location">
    <subcellularLocation>
        <location evidence="1">Cell outer membrane</location>
        <topology evidence="1">Multi-pass membrane protein</topology>
    </subcellularLocation>
</comment>
<gene>
    <name evidence="13" type="ORF">ACG0Z6_11475</name>
</gene>
<evidence type="ECO:0000256" key="5">
    <source>
        <dbReference type="ARBA" id="ARBA00022692"/>
    </source>
</evidence>
<comment type="subunit">
    <text evidence="2">Homotrimer.</text>
</comment>
<reference evidence="13 14" key="1">
    <citation type="submission" date="2024-08" db="EMBL/GenBank/DDBJ databases">
        <authorList>
            <person name="Lu H."/>
        </authorList>
    </citation>
    <scope>NUCLEOTIDE SEQUENCE [LARGE SCALE GENOMIC DNA]</scope>
    <source>
        <strain evidence="13 14">BYS180W</strain>
    </source>
</reference>
<protein>
    <submittedName>
        <fullName evidence="13">Porin</fullName>
    </submittedName>
</protein>
<dbReference type="CDD" id="cd00342">
    <property type="entry name" value="gram_neg_porins"/>
    <property type="match status" value="1"/>
</dbReference>
<organism evidence="13 14">
    <name type="scientific">Roseateles rivi</name>
    <dbReference type="NCBI Taxonomy" id="3299028"/>
    <lineage>
        <taxon>Bacteria</taxon>
        <taxon>Pseudomonadati</taxon>
        <taxon>Pseudomonadota</taxon>
        <taxon>Betaproteobacteria</taxon>
        <taxon>Burkholderiales</taxon>
        <taxon>Sphaerotilaceae</taxon>
        <taxon>Roseateles</taxon>
    </lineage>
</organism>
<feature type="signal peptide" evidence="11">
    <location>
        <begin position="1"/>
        <end position="28"/>
    </location>
</feature>
<dbReference type="InterPro" id="IPR033900">
    <property type="entry name" value="Gram_neg_porin_domain"/>
</dbReference>
<dbReference type="Proteomes" id="UP001606099">
    <property type="component" value="Unassembled WGS sequence"/>
</dbReference>
<evidence type="ECO:0000313" key="13">
    <source>
        <dbReference type="EMBL" id="MFG6448854.1"/>
    </source>
</evidence>
<evidence type="ECO:0000256" key="8">
    <source>
        <dbReference type="ARBA" id="ARBA00023114"/>
    </source>
</evidence>
<keyword evidence="10" id="KW-0998">Cell outer membrane</keyword>
<evidence type="ECO:0000256" key="3">
    <source>
        <dbReference type="ARBA" id="ARBA00022448"/>
    </source>
</evidence>
<keyword evidence="5" id="KW-0812">Transmembrane</keyword>
<feature type="domain" description="Porin" evidence="12">
    <location>
        <begin position="18"/>
        <end position="341"/>
    </location>
</feature>
<name>A0ABW7FWZ6_9BURK</name>
<evidence type="ECO:0000259" key="12">
    <source>
        <dbReference type="Pfam" id="PF13609"/>
    </source>
</evidence>
<evidence type="ECO:0000256" key="1">
    <source>
        <dbReference type="ARBA" id="ARBA00004571"/>
    </source>
</evidence>
<evidence type="ECO:0000256" key="9">
    <source>
        <dbReference type="ARBA" id="ARBA00023136"/>
    </source>
</evidence>
<keyword evidence="6 11" id="KW-0732">Signal</keyword>
<evidence type="ECO:0000256" key="6">
    <source>
        <dbReference type="ARBA" id="ARBA00022729"/>
    </source>
</evidence>
<keyword evidence="8" id="KW-0626">Porin</keyword>